<dbReference type="PANTHER" id="PTHR43461:SF1">
    <property type="entry name" value="TRANSMEMBRANE PROTEIN 256"/>
    <property type="match status" value="1"/>
</dbReference>
<sequence>MKGKTILMIAGLFGALAVGLGAFGAHGLADILQKTGRTETYQTAVSYHFYHSLALFLLGILALVKPEWKSLNFVAWSFILGILIFSGSLYILSLSGITWLGAITPLGGVGFIMGWLGLFYAALRHDQILTK</sequence>
<dbReference type="Proteomes" id="UP000294535">
    <property type="component" value="Unassembled WGS sequence"/>
</dbReference>
<evidence type="ECO:0000256" key="1">
    <source>
        <dbReference type="ARBA" id="ARBA00004141"/>
    </source>
</evidence>
<feature type="transmembrane region" description="Helical" evidence="6">
    <location>
        <begin position="45"/>
        <end position="64"/>
    </location>
</feature>
<dbReference type="EMBL" id="SNYF01000005">
    <property type="protein sequence ID" value="TDQ18861.1"/>
    <property type="molecule type" value="Genomic_DNA"/>
</dbReference>
<gene>
    <name evidence="7" type="ORF">DFQ04_0671</name>
</gene>
<keyword evidence="5 6" id="KW-0472">Membrane</keyword>
<name>A0A4R6T836_9BACT</name>
<protein>
    <submittedName>
        <fullName evidence="7">Uncharacterized membrane protein YgdD (TMEM256/DUF423 family)</fullName>
    </submittedName>
</protein>
<evidence type="ECO:0000313" key="7">
    <source>
        <dbReference type="EMBL" id="TDQ18861.1"/>
    </source>
</evidence>
<keyword evidence="3 6" id="KW-0812">Transmembrane</keyword>
<dbReference type="Pfam" id="PF04241">
    <property type="entry name" value="DUF423"/>
    <property type="match status" value="1"/>
</dbReference>
<evidence type="ECO:0000256" key="5">
    <source>
        <dbReference type="ARBA" id="ARBA00023136"/>
    </source>
</evidence>
<evidence type="ECO:0000256" key="3">
    <source>
        <dbReference type="ARBA" id="ARBA00022692"/>
    </source>
</evidence>
<proteinExistence type="inferred from homology"/>
<keyword evidence="4 6" id="KW-1133">Transmembrane helix</keyword>
<dbReference type="InterPro" id="IPR006696">
    <property type="entry name" value="DUF423"/>
</dbReference>
<comment type="caution">
    <text evidence="7">The sequence shown here is derived from an EMBL/GenBank/DDBJ whole genome shotgun (WGS) entry which is preliminary data.</text>
</comment>
<reference evidence="7 8" key="1">
    <citation type="submission" date="2019-03" db="EMBL/GenBank/DDBJ databases">
        <title>Genomic Encyclopedia of Type Strains, Phase III (KMG-III): the genomes of soil and plant-associated and newly described type strains.</title>
        <authorList>
            <person name="Whitman W."/>
        </authorList>
    </citation>
    <scope>NUCLEOTIDE SEQUENCE [LARGE SCALE GENOMIC DNA]</scope>
    <source>
        <strain evidence="7 8">CECT 8446</strain>
    </source>
</reference>
<dbReference type="OrthoDB" id="9802121at2"/>
<dbReference type="GO" id="GO:0005886">
    <property type="term" value="C:plasma membrane"/>
    <property type="evidence" value="ECO:0007669"/>
    <property type="project" value="TreeGrafter"/>
</dbReference>
<accession>A0A4R6T836</accession>
<dbReference type="RefSeq" id="WP_133552650.1">
    <property type="nucleotide sequence ID" value="NZ_SNYF01000005.1"/>
</dbReference>
<evidence type="ECO:0000256" key="6">
    <source>
        <dbReference type="SAM" id="Phobius"/>
    </source>
</evidence>
<comment type="similarity">
    <text evidence="2">Belongs to the UPF0382 family.</text>
</comment>
<evidence type="ECO:0000256" key="2">
    <source>
        <dbReference type="ARBA" id="ARBA00009694"/>
    </source>
</evidence>
<keyword evidence="8" id="KW-1185">Reference proteome</keyword>
<feature type="transmembrane region" description="Helical" evidence="6">
    <location>
        <begin position="97"/>
        <end position="123"/>
    </location>
</feature>
<comment type="subcellular location">
    <subcellularLocation>
        <location evidence="1">Membrane</location>
        <topology evidence="1">Multi-pass membrane protein</topology>
    </subcellularLocation>
</comment>
<organism evidence="7 8">
    <name type="scientific">Algoriphagus boseongensis</name>
    <dbReference type="NCBI Taxonomy" id="1442587"/>
    <lineage>
        <taxon>Bacteria</taxon>
        <taxon>Pseudomonadati</taxon>
        <taxon>Bacteroidota</taxon>
        <taxon>Cytophagia</taxon>
        <taxon>Cytophagales</taxon>
        <taxon>Cyclobacteriaceae</taxon>
        <taxon>Algoriphagus</taxon>
    </lineage>
</organism>
<feature type="transmembrane region" description="Helical" evidence="6">
    <location>
        <begin position="71"/>
        <end position="91"/>
    </location>
</feature>
<dbReference type="PANTHER" id="PTHR43461">
    <property type="entry name" value="TRANSMEMBRANE PROTEIN 256"/>
    <property type="match status" value="1"/>
</dbReference>
<evidence type="ECO:0000256" key="4">
    <source>
        <dbReference type="ARBA" id="ARBA00022989"/>
    </source>
</evidence>
<evidence type="ECO:0000313" key="8">
    <source>
        <dbReference type="Proteomes" id="UP000294535"/>
    </source>
</evidence>
<dbReference type="AlphaFoldDB" id="A0A4R6T836"/>